<name>A0A2N0QAV7_9GLOM</name>
<dbReference type="VEuPathDB" id="FungiDB:RhiirFUN_006293"/>
<dbReference type="Gene3D" id="3.30.30.30">
    <property type="match status" value="1"/>
</dbReference>
<dbReference type="SUPFAM" id="SSF53067">
    <property type="entry name" value="Actin-like ATPase domain"/>
    <property type="match status" value="2"/>
</dbReference>
<dbReference type="Gene3D" id="3.30.420.40">
    <property type="match status" value="2"/>
</dbReference>
<dbReference type="Pfam" id="PF00012">
    <property type="entry name" value="HSP70"/>
    <property type="match status" value="2"/>
</dbReference>
<dbReference type="AlphaFoldDB" id="A0A2N0QAV7"/>
<evidence type="ECO:0000256" key="3">
    <source>
        <dbReference type="ARBA" id="ARBA00023186"/>
    </source>
</evidence>
<dbReference type="Gene3D" id="3.90.640.10">
    <property type="entry name" value="Actin, Chain A, domain 4"/>
    <property type="match status" value="1"/>
</dbReference>
<gene>
    <name evidence="4" type="ORF">RhiirA5_391064</name>
</gene>
<evidence type="ECO:0000313" key="5">
    <source>
        <dbReference type="Proteomes" id="UP000232722"/>
    </source>
</evidence>
<dbReference type="PANTHER" id="PTHR19375">
    <property type="entry name" value="HEAT SHOCK PROTEIN 70KDA"/>
    <property type="match status" value="1"/>
</dbReference>
<comment type="caution">
    <text evidence="4">The sequence shown here is derived from an EMBL/GenBank/DDBJ whole genome shotgun (WGS) entry which is preliminary data.</text>
</comment>
<organism evidence="4 5">
    <name type="scientific">Rhizophagus irregularis</name>
    <dbReference type="NCBI Taxonomy" id="588596"/>
    <lineage>
        <taxon>Eukaryota</taxon>
        <taxon>Fungi</taxon>
        <taxon>Fungi incertae sedis</taxon>
        <taxon>Mucoromycota</taxon>
        <taxon>Glomeromycotina</taxon>
        <taxon>Glomeromycetes</taxon>
        <taxon>Glomerales</taxon>
        <taxon>Glomeraceae</taxon>
        <taxon>Rhizophagus</taxon>
    </lineage>
</organism>
<keyword evidence="2" id="KW-0067">ATP-binding</keyword>
<dbReference type="GO" id="GO:0005524">
    <property type="term" value="F:ATP binding"/>
    <property type="evidence" value="ECO:0007669"/>
    <property type="project" value="UniProtKB-KW"/>
</dbReference>
<keyword evidence="3" id="KW-0143">Chaperone</keyword>
<proteinExistence type="predicted"/>
<dbReference type="EMBL" id="LLXJ01000057">
    <property type="protein sequence ID" value="PKC16182.1"/>
    <property type="molecule type" value="Genomic_DNA"/>
</dbReference>
<dbReference type="FunFam" id="3.30.30.30:FF:000005">
    <property type="entry name" value="Heat shock protein ssb1"/>
    <property type="match status" value="1"/>
</dbReference>
<evidence type="ECO:0000313" key="4">
    <source>
        <dbReference type="EMBL" id="PKC16182.1"/>
    </source>
</evidence>
<evidence type="ECO:0000256" key="1">
    <source>
        <dbReference type="ARBA" id="ARBA00022741"/>
    </source>
</evidence>
<dbReference type="InterPro" id="IPR013126">
    <property type="entry name" value="Hsp_70_fam"/>
</dbReference>
<dbReference type="Proteomes" id="UP000232722">
    <property type="component" value="Unassembled WGS sequence"/>
</dbReference>
<evidence type="ECO:0000256" key="2">
    <source>
        <dbReference type="ARBA" id="ARBA00022840"/>
    </source>
</evidence>
<dbReference type="VEuPathDB" id="FungiDB:FUN_004129"/>
<dbReference type="GO" id="GO:0140662">
    <property type="term" value="F:ATP-dependent protein folding chaperone"/>
    <property type="evidence" value="ECO:0007669"/>
    <property type="project" value="InterPro"/>
</dbReference>
<keyword evidence="1" id="KW-0547">Nucleotide-binding</keyword>
<dbReference type="VEuPathDB" id="FungiDB:RhiirA1_535350"/>
<accession>A0A2N0QAV7</accession>
<reference evidence="4 5" key="1">
    <citation type="submission" date="2016-04" db="EMBL/GenBank/DDBJ databases">
        <title>Genome analyses suggest a sexual origin of heterokaryosis in a supposedly ancient asexual fungus.</title>
        <authorList>
            <person name="Ropars J."/>
            <person name="Sedzielewska K."/>
            <person name="Noel J."/>
            <person name="Charron P."/>
            <person name="Farinelli L."/>
            <person name="Marton T."/>
            <person name="Kruger M."/>
            <person name="Pelin A."/>
            <person name="Brachmann A."/>
            <person name="Corradi N."/>
        </authorList>
    </citation>
    <scope>NUCLEOTIDE SEQUENCE [LARGE SCALE GENOMIC DNA]</scope>
    <source>
        <strain evidence="4 5">A5</strain>
    </source>
</reference>
<dbReference type="FunFam" id="3.90.640.10:FF:000003">
    <property type="entry name" value="Molecular chaperone DnaK"/>
    <property type="match status" value="1"/>
</dbReference>
<reference evidence="4 5" key="2">
    <citation type="submission" date="2017-09" db="EMBL/GenBank/DDBJ databases">
        <title>Extensive intraspecific genome diversity in a model arbuscular mycorrhizal fungus.</title>
        <authorList>
            <person name="Chen E.C."/>
            <person name="Morin E."/>
            <person name="Beaudet D."/>
            <person name="Noel J."/>
            <person name="Ndikumana S."/>
            <person name="Charron P."/>
            <person name="St-Onge C."/>
            <person name="Giorgi J."/>
            <person name="Grigoriev I.V."/>
            <person name="Roux C."/>
            <person name="Martin F.M."/>
            <person name="Corradi N."/>
        </authorList>
    </citation>
    <scope>NUCLEOTIDE SEQUENCE [LARGE SCALE GENOMIC DNA]</scope>
    <source>
        <strain evidence="4 5">A5</strain>
    </source>
</reference>
<dbReference type="InterPro" id="IPR043129">
    <property type="entry name" value="ATPase_NBD"/>
</dbReference>
<protein>
    <submittedName>
        <fullName evidence="4">Actin-like ATPase domain-containing protein</fullName>
    </submittedName>
</protein>
<sequence length="241" mass="27959">MWSGFTEFKVVTRGLISELKILTNDQGNRITPSYNTIFDSKRLIGRRFNNKEVQQDIKHFSYKAKMLHVQWLQSQLTSMTLKDKLNVFRIVDEPTAAVIAYGLDNSEGERHILVYDLGGGIFDVSLLLIEDYDYIFELPAIHIWDFDNRVIDHSVKLYKIKNKVDVSQDLKAMGKLKREFEKAKRTLSSQMSTQLNDLFRKTLKLVEQVLKDANIDKTDIVLGGSTRLSHVISRKKKCFQR</sequence>